<dbReference type="Pfam" id="PF26079">
    <property type="entry name" value="Baseplate_J_C"/>
    <property type="match status" value="1"/>
</dbReference>
<dbReference type="EMBL" id="OJIN01000146">
    <property type="protein sequence ID" value="SPD74398.1"/>
    <property type="molecule type" value="Genomic_DNA"/>
</dbReference>
<evidence type="ECO:0000313" key="3">
    <source>
        <dbReference type="EMBL" id="SPD74398.1"/>
    </source>
</evidence>
<protein>
    <submittedName>
        <fullName evidence="3">Uncharacterized protein</fullName>
    </submittedName>
</protein>
<dbReference type="InterPro" id="IPR058530">
    <property type="entry name" value="Baseplate_J-like_C"/>
</dbReference>
<reference evidence="3" key="1">
    <citation type="submission" date="2018-01" db="EMBL/GenBank/DDBJ databases">
        <authorList>
            <person name="Regsiter A."/>
            <person name="William W."/>
        </authorList>
    </citation>
    <scope>NUCLEOTIDE SEQUENCE</scope>
    <source>
        <strain evidence="3">TRIP AH-1</strain>
    </source>
</reference>
<evidence type="ECO:0000259" key="2">
    <source>
        <dbReference type="Pfam" id="PF26079"/>
    </source>
</evidence>
<feature type="domain" description="Baseplate J-like C-terminal" evidence="2">
    <location>
        <begin position="381"/>
        <end position="463"/>
    </location>
</feature>
<sequence length="469" mass="51359">MGRASIAYTNKDYDSLRRELLARVPQLTDRWTDFNASDLGVVLLELFCGIGDMLAYYLDAQAAEAFLPTARQRQNVINLCKLISYRLDGPVAATTTLRFSLAAPLEADLVIPAGTTCRARLEENDIVFETAEDATIPRSRTSVDAVARQGKRKTETFTVDRETSDPIILAGKEIAHGSIRVWLRDQEWTGVSHFQESGSDSRHFMAETDALDITRIVFGDGLRGAVPDTGAEIRVEYLETLGAEGNLGPNLVTELLSPIYLDGGLVPLAVTNPAPATGGADRETLEHARRQAPAEVRSLWKAVTKEDCLALAKGFPGVAKAQVLDVNDCKNIRYYQVNMAVAPDGGGPPSTLLKQDLAEYLESRKVITVEINLFDPVYRPVSIDAEVFAYAGEDLDLVRSRVEQALADFFAFDRMNFGAPVHYSDLVALLDGVRGVSHVRMYTPTQDVDIRAGQIAALGQVNLDVRRAS</sequence>
<evidence type="ECO:0000259" key="1">
    <source>
        <dbReference type="Pfam" id="PF04865"/>
    </source>
</evidence>
<proteinExistence type="predicted"/>
<dbReference type="Pfam" id="PF04865">
    <property type="entry name" value="Baseplate_J"/>
    <property type="match status" value="1"/>
</dbReference>
<gene>
    <name evidence="3" type="ORF">PITCH_A230084</name>
</gene>
<name>A0A445MY52_9BACT</name>
<dbReference type="InterPro" id="IPR006949">
    <property type="entry name" value="Barrel_Baseplate_J-like"/>
</dbReference>
<feature type="domain" description="Baseplate protein J-like barrel" evidence="1">
    <location>
        <begin position="96"/>
        <end position="148"/>
    </location>
</feature>
<accession>A0A445MY52</accession>
<dbReference type="AlphaFoldDB" id="A0A445MY52"/>
<organism evidence="3">
    <name type="scientific">uncultured Desulfobacterium sp</name>
    <dbReference type="NCBI Taxonomy" id="201089"/>
    <lineage>
        <taxon>Bacteria</taxon>
        <taxon>Pseudomonadati</taxon>
        <taxon>Thermodesulfobacteriota</taxon>
        <taxon>Desulfobacteria</taxon>
        <taxon>Desulfobacterales</taxon>
        <taxon>Desulfobacteriaceae</taxon>
        <taxon>Desulfobacterium</taxon>
        <taxon>environmental samples</taxon>
    </lineage>
</organism>